<evidence type="ECO:0000313" key="1">
    <source>
        <dbReference type="EMBL" id="HIZ70898.1"/>
    </source>
</evidence>
<dbReference type="Gene3D" id="3.40.1080.10">
    <property type="entry name" value="Glutaconate Coenzyme A-transferase"/>
    <property type="match status" value="1"/>
</dbReference>
<reference evidence="1" key="1">
    <citation type="journal article" date="2021" name="PeerJ">
        <title>Extensive microbial diversity within the chicken gut microbiome revealed by metagenomics and culture.</title>
        <authorList>
            <person name="Gilroy R."/>
            <person name="Ravi A."/>
            <person name="Getino M."/>
            <person name="Pursley I."/>
            <person name="Horton D.L."/>
            <person name="Alikhan N.F."/>
            <person name="Baker D."/>
            <person name="Gharbi K."/>
            <person name="Hall N."/>
            <person name="Watson M."/>
            <person name="Adriaenssens E.M."/>
            <person name="Foster-Nyarko E."/>
            <person name="Jarju S."/>
            <person name="Secka A."/>
            <person name="Antonio M."/>
            <person name="Oren A."/>
            <person name="Chaudhuri R.R."/>
            <person name="La Ragione R."/>
            <person name="Hildebrand F."/>
            <person name="Pallen M.J."/>
        </authorList>
    </citation>
    <scope>NUCLEOTIDE SEQUENCE</scope>
    <source>
        <strain evidence="1">CHK169-4300</strain>
    </source>
</reference>
<dbReference type="InterPro" id="IPR037171">
    <property type="entry name" value="NagB/RpiA_transferase-like"/>
</dbReference>
<comment type="caution">
    <text evidence="1">The sequence shown here is derived from an EMBL/GenBank/DDBJ whole genome shotgun (WGS) entry which is preliminary data.</text>
</comment>
<name>A0A9D2JY74_9LACT</name>
<dbReference type="Proteomes" id="UP000824106">
    <property type="component" value="Unassembled WGS sequence"/>
</dbReference>
<gene>
    <name evidence="1" type="ORF">H9808_03950</name>
</gene>
<dbReference type="PANTHER" id="PTHR43293">
    <property type="entry name" value="ACETATE COA-TRANSFERASE YDIF"/>
    <property type="match status" value="1"/>
</dbReference>
<dbReference type="SMART" id="SM00882">
    <property type="entry name" value="CoA_trans"/>
    <property type="match status" value="1"/>
</dbReference>
<proteinExistence type="predicted"/>
<dbReference type="InterPro" id="IPR004165">
    <property type="entry name" value="CoA_trans_fam_I"/>
</dbReference>
<feature type="non-terminal residue" evidence="1">
    <location>
        <position position="291"/>
    </location>
</feature>
<sequence length="291" mass="31969">MESKERSYIEVMQHIPDGATIGTTSFGIGGLPEQLIVGLGKYYKKHKHPKEITFSTTAGIGVGEGRGLDHLIEPGLLKRVVASHIATSPLANQAAQENKFEMYQLPQGIIGKLYRNAAGKGPGVFSQIGIDTFIDPKNEGGKLNQKAEEAEDLVREIELNGERWLHYKPLPVNVAFIKATYADKDGNLSIQHETHKLESLSLAMAAYNAGGVVIAQVEQMVEPHTFSAKDIFVPGAIVDYVVVGEEKYHMQTAGTYYHPALSNEIRVPLDKQLNMPLSPKKVIVRRASQEL</sequence>
<dbReference type="EMBL" id="DXAZ01000054">
    <property type="protein sequence ID" value="HIZ70898.1"/>
    <property type="molecule type" value="Genomic_DNA"/>
</dbReference>
<reference evidence="1" key="2">
    <citation type="submission" date="2021-04" db="EMBL/GenBank/DDBJ databases">
        <authorList>
            <person name="Gilroy R."/>
        </authorList>
    </citation>
    <scope>NUCLEOTIDE SEQUENCE</scope>
    <source>
        <strain evidence="1">CHK169-4300</strain>
    </source>
</reference>
<dbReference type="AlphaFoldDB" id="A0A9D2JY74"/>
<evidence type="ECO:0000313" key="2">
    <source>
        <dbReference type="Proteomes" id="UP000824106"/>
    </source>
</evidence>
<accession>A0A9D2JY74</accession>
<dbReference type="SUPFAM" id="SSF100950">
    <property type="entry name" value="NagB/RpiA/CoA transferase-like"/>
    <property type="match status" value="1"/>
</dbReference>
<dbReference type="Pfam" id="PF01144">
    <property type="entry name" value="CoA_trans"/>
    <property type="match status" value="1"/>
</dbReference>
<dbReference type="GO" id="GO:0008410">
    <property type="term" value="F:CoA-transferase activity"/>
    <property type="evidence" value="ECO:0007669"/>
    <property type="project" value="InterPro"/>
</dbReference>
<dbReference type="PANTHER" id="PTHR43293:SF1">
    <property type="entry name" value="ACETATE COA-TRANSFERASE YDIF"/>
    <property type="match status" value="1"/>
</dbReference>
<organism evidence="1 2">
    <name type="scientific">Candidatus Atopostipes pullistercoris</name>
    <dbReference type="NCBI Taxonomy" id="2838467"/>
    <lineage>
        <taxon>Bacteria</taxon>
        <taxon>Bacillati</taxon>
        <taxon>Bacillota</taxon>
        <taxon>Bacilli</taxon>
        <taxon>Lactobacillales</taxon>
        <taxon>Carnobacteriaceae</taxon>
        <taxon>Atopostipes</taxon>
    </lineage>
</organism>
<protein>
    <submittedName>
        <fullName evidence="1">Malonate decarboxylase subunit alpha</fullName>
    </submittedName>
</protein>